<evidence type="ECO:0000313" key="3">
    <source>
        <dbReference type="Proteomes" id="UP001152888"/>
    </source>
</evidence>
<comment type="caution">
    <text evidence="2">The sequence shown here is derived from an EMBL/GenBank/DDBJ whole genome shotgun (WGS) entry which is preliminary data.</text>
</comment>
<keyword evidence="1" id="KW-1133">Transmembrane helix</keyword>
<feature type="transmembrane region" description="Helical" evidence="1">
    <location>
        <begin position="32"/>
        <end position="56"/>
    </location>
</feature>
<dbReference type="AlphaFoldDB" id="A0A9P0LWV6"/>
<dbReference type="OrthoDB" id="202672at2759"/>
<proteinExistence type="predicted"/>
<gene>
    <name evidence="2" type="ORF">ACAOBT_LOCUS25621</name>
</gene>
<keyword evidence="1" id="KW-0812">Transmembrane</keyword>
<evidence type="ECO:0000256" key="1">
    <source>
        <dbReference type="SAM" id="Phobius"/>
    </source>
</evidence>
<name>A0A9P0LWV6_ACAOB</name>
<protein>
    <recommendedName>
        <fullName evidence="4">Serine palmitoyltransferase small subunit A</fullName>
    </recommendedName>
</protein>
<dbReference type="EMBL" id="CAKOFQ010007411">
    <property type="protein sequence ID" value="CAH2000532.1"/>
    <property type="molecule type" value="Genomic_DNA"/>
</dbReference>
<sequence>MLQSIRNFISYWYFRYLLVTELYMVEKWERTMFHIVLFIVLSVLYIFNTTIMLSLVKLLTSNLFHGGDTLQRDKLVPVMQNSEL</sequence>
<dbReference type="Proteomes" id="UP001152888">
    <property type="component" value="Unassembled WGS sequence"/>
</dbReference>
<keyword evidence="3" id="KW-1185">Reference proteome</keyword>
<keyword evidence="1" id="KW-0472">Membrane</keyword>
<organism evidence="2 3">
    <name type="scientific">Acanthoscelides obtectus</name>
    <name type="common">Bean weevil</name>
    <name type="synonym">Bruchus obtectus</name>
    <dbReference type="NCBI Taxonomy" id="200917"/>
    <lineage>
        <taxon>Eukaryota</taxon>
        <taxon>Metazoa</taxon>
        <taxon>Ecdysozoa</taxon>
        <taxon>Arthropoda</taxon>
        <taxon>Hexapoda</taxon>
        <taxon>Insecta</taxon>
        <taxon>Pterygota</taxon>
        <taxon>Neoptera</taxon>
        <taxon>Endopterygota</taxon>
        <taxon>Coleoptera</taxon>
        <taxon>Polyphaga</taxon>
        <taxon>Cucujiformia</taxon>
        <taxon>Chrysomeloidea</taxon>
        <taxon>Chrysomelidae</taxon>
        <taxon>Bruchinae</taxon>
        <taxon>Bruchini</taxon>
        <taxon>Acanthoscelides</taxon>
    </lineage>
</organism>
<accession>A0A9P0LWV6</accession>
<evidence type="ECO:0000313" key="2">
    <source>
        <dbReference type="EMBL" id="CAH2000532.1"/>
    </source>
</evidence>
<reference evidence="2" key="1">
    <citation type="submission" date="2022-03" db="EMBL/GenBank/DDBJ databases">
        <authorList>
            <person name="Sayadi A."/>
        </authorList>
    </citation>
    <scope>NUCLEOTIDE SEQUENCE</scope>
</reference>
<evidence type="ECO:0008006" key="4">
    <source>
        <dbReference type="Google" id="ProtNLM"/>
    </source>
</evidence>